<proteinExistence type="predicted"/>
<dbReference type="EMBL" id="JAOPJF010000028">
    <property type="protein sequence ID" value="KAK1144879.1"/>
    <property type="molecule type" value="Genomic_DNA"/>
</dbReference>
<gene>
    <name evidence="1" type="ORF">N8T08_004892</name>
</gene>
<sequence>MDRPPLPVSRDGFEYYDNGFYAVVHPNHRHRRSSIPELRAIFNSTSKKTSIKDKPAHWYRAQLIHYGLQPTDIKGTAAMRLLDVLNRDALKVPGSVQRLERALKKEYNDQKKIAKEKRAFSAKRKAPSKQKEAQPKKNVQPKSPATKKRLRDFADLDDNEELSGIVSQAVESSKNSGGRGISISNLNVNVNIGGLGGPRKSAKKTSTTRVKPEPVAEQEMFNRPSQAGRPGSSRDMPLCRPRPTLGLLNGIYKIDSYILDTFDSNIIFCLDDRSLWGRFQLGCVEGILYIAERPWSVSYEDGDGCPFLWRTRDVDTGLGLRGEQHSGNMRFLGDGHINGIFYNLPDGEGGWLDFNWRKAETDTERTVQKTLGELLEIPAEDISLDDSIFDLGVSSFNLILLRSMIQKVVDAKVDIPMSIMLTEPTVGAIAASIDSLLSQPPVYTALVPLQPHNNPGNTPLFCIHPGSGDILVFIALAAHFPTRGYNPNERFFHSIAETAETYASQIRQTQPIDPYGKTSGRPTMFKANKLCGYESIVLCQGYNPTFRRYRKFLHQELGTKVSAAEFRGVQEIEVRRQLVRALNEPGKWLEHFKP</sequence>
<organism evidence="1 2">
    <name type="scientific">Aspergillus melleus</name>
    <dbReference type="NCBI Taxonomy" id="138277"/>
    <lineage>
        <taxon>Eukaryota</taxon>
        <taxon>Fungi</taxon>
        <taxon>Dikarya</taxon>
        <taxon>Ascomycota</taxon>
        <taxon>Pezizomycotina</taxon>
        <taxon>Eurotiomycetes</taxon>
        <taxon>Eurotiomycetidae</taxon>
        <taxon>Eurotiales</taxon>
        <taxon>Aspergillaceae</taxon>
        <taxon>Aspergillus</taxon>
        <taxon>Aspergillus subgen. Circumdati</taxon>
    </lineage>
</organism>
<evidence type="ECO:0000313" key="2">
    <source>
        <dbReference type="Proteomes" id="UP001177260"/>
    </source>
</evidence>
<name>A0ACC3B3W8_9EURO</name>
<protein>
    <submittedName>
        <fullName evidence="1">Uncharacterized protein</fullName>
    </submittedName>
</protein>
<accession>A0ACC3B3W8</accession>
<reference evidence="1 2" key="1">
    <citation type="journal article" date="2023" name="ACS Omega">
        <title>Identification of the Neoaspergillic Acid Biosynthesis Gene Cluster by Establishing an In Vitro CRISPR-Ribonucleoprotein Genetic System in Aspergillus melleus.</title>
        <authorList>
            <person name="Yuan B."/>
            <person name="Grau M.F."/>
            <person name="Murata R.M."/>
            <person name="Torok T."/>
            <person name="Venkateswaran K."/>
            <person name="Stajich J.E."/>
            <person name="Wang C.C.C."/>
        </authorList>
    </citation>
    <scope>NUCLEOTIDE SEQUENCE [LARGE SCALE GENOMIC DNA]</scope>
    <source>
        <strain evidence="1 2">IMV 1140</strain>
    </source>
</reference>
<comment type="caution">
    <text evidence="1">The sequence shown here is derived from an EMBL/GenBank/DDBJ whole genome shotgun (WGS) entry which is preliminary data.</text>
</comment>
<dbReference type="Proteomes" id="UP001177260">
    <property type="component" value="Unassembled WGS sequence"/>
</dbReference>
<keyword evidence="2" id="KW-1185">Reference proteome</keyword>
<evidence type="ECO:0000313" key="1">
    <source>
        <dbReference type="EMBL" id="KAK1144879.1"/>
    </source>
</evidence>